<dbReference type="EMBL" id="AUXZ01000127">
    <property type="protein sequence ID" value="KZN45736.1"/>
    <property type="molecule type" value="Genomic_DNA"/>
</dbReference>
<comment type="caution">
    <text evidence="2">The sequence shown here is derived from an EMBL/GenBank/DDBJ whole genome shotgun (WGS) entry which is preliminary data.</text>
</comment>
<accession>A0A167AS44</accession>
<dbReference type="Proteomes" id="UP000076503">
    <property type="component" value="Unassembled WGS sequence"/>
</dbReference>
<feature type="chain" id="PRO_5007883811" description="MalT-like TPR region domain-containing protein" evidence="1">
    <location>
        <begin position="21"/>
        <end position="339"/>
    </location>
</feature>
<dbReference type="PATRIC" id="fig|1365251.3.peg.4734"/>
<sequence>MKYFISLLLLFLSCQSSVSASEKQDLDFATESERVKYLALNYPAEAVSYYEQNAQKLLVQSSAQTVSIYSSVLAAASNTGNIKLVEELVSLLSDERLSPHSSGYQFTIINVIGVAYRLNRQFDDAIATYKCALKHAHNSMEKMTAKVNLSIAYRMDNQPAISFQILQSIDEAILSGRRKGGLLVVKGNTAVVLDKPKAAISYFIAARQHYLKDKHQRNASRVTVNLLGAALIARRSELYEKYRKKLTPTFEAYLPQSDQLYLKWLDLMHESVESNRIADHTLRYTKKHLSRLIKEGYEGPVHKLLKSLNAEFLMPEQSRRHLILTSLRVDLAKPWCQEL</sequence>
<evidence type="ECO:0000256" key="1">
    <source>
        <dbReference type="SAM" id="SignalP"/>
    </source>
</evidence>
<dbReference type="AlphaFoldDB" id="A0A167AS44"/>
<evidence type="ECO:0000313" key="2">
    <source>
        <dbReference type="EMBL" id="KZN45736.1"/>
    </source>
</evidence>
<reference evidence="2 3" key="1">
    <citation type="submission" date="2013-07" db="EMBL/GenBank/DDBJ databases">
        <title>Comparative Genomic and Metabolomic Analysis of Twelve Strains of Pseudoalteromonas luteoviolacea.</title>
        <authorList>
            <person name="Vynne N.G."/>
            <person name="Mansson M."/>
            <person name="Gram L."/>
        </authorList>
    </citation>
    <scope>NUCLEOTIDE SEQUENCE [LARGE SCALE GENOMIC DNA]</scope>
    <source>
        <strain evidence="2 3">H33</strain>
    </source>
</reference>
<organism evidence="2 3">
    <name type="scientific">Pseudoalteromonas luteoviolacea H33</name>
    <dbReference type="NCBI Taxonomy" id="1365251"/>
    <lineage>
        <taxon>Bacteria</taxon>
        <taxon>Pseudomonadati</taxon>
        <taxon>Pseudomonadota</taxon>
        <taxon>Gammaproteobacteria</taxon>
        <taxon>Alteromonadales</taxon>
        <taxon>Pseudoalteromonadaceae</taxon>
        <taxon>Pseudoalteromonas</taxon>
    </lineage>
</organism>
<feature type="signal peptide" evidence="1">
    <location>
        <begin position="1"/>
        <end position="20"/>
    </location>
</feature>
<name>A0A167AS44_9GAMM</name>
<evidence type="ECO:0000313" key="3">
    <source>
        <dbReference type="Proteomes" id="UP000076503"/>
    </source>
</evidence>
<dbReference type="SUPFAM" id="SSF48452">
    <property type="entry name" value="TPR-like"/>
    <property type="match status" value="1"/>
</dbReference>
<dbReference type="InterPro" id="IPR011990">
    <property type="entry name" value="TPR-like_helical_dom_sf"/>
</dbReference>
<dbReference type="RefSeq" id="WP_063363880.1">
    <property type="nucleotide sequence ID" value="NZ_AUXZ01000127.1"/>
</dbReference>
<evidence type="ECO:0008006" key="4">
    <source>
        <dbReference type="Google" id="ProtNLM"/>
    </source>
</evidence>
<keyword evidence="1" id="KW-0732">Signal</keyword>
<proteinExistence type="predicted"/>
<gene>
    <name evidence="2" type="ORF">N476_25250</name>
</gene>
<dbReference type="OrthoDB" id="6284557at2"/>
<protein>
    <recommendedName>
        <fullName evidence="4">MalT-like TPR region domain-containing protein</fullName>
    </recommendedName>
</protein>